<reference evidence="2" key="1">
    <citation type="journal article" date="2023" name="Front. Plant Sci.">
        <title>Chromosomal-level genome assembly of Melastoma candidum provides insights into trichome evolution.</title>
        <authorList>
            <person name="Zhong Y."/>
            <person name="Wu W."/>
            <person name="Sun C."/>
            <person name="Zou P."/>
            <person name="Liu Y."/>
            <person name="Dai S."/>
            <person name="Zhou R."/>
        </authorList>
    </citation>
    <scope>NUCLEOTIDE SEQUENCE [LARGE SCALE GENOMIC DNA]</scope>
</reference>
<evidence type="ECO:0000313" key="1">
    <source>
        <dbReference type="EMBL" id="KAI4375326.1"/>
    </source>
</evidence>
<dbReference type="Proteomes" id="UP001057402">
    <property type="component" value="Chromosome 4"/>
</dbReference>
<protein>
    <submittedName>
        <fullName evidence="1">Uncharacterized protein</fullName>
    </submittedName>
</protein>
<comment type="caution">
    <text evidence="1">The sequence shown here is derived from an EMBL/GenBank/DDBJ whole genome shotgun (WGS) entry which is preliminary data.</text>
</comment>
<keyword evidence="2" id="KW-1185">Reference proteome</keyword>
<accession>A0ACB9RAP1</accession>
<name>A0ACB9RAP1_9MYRT</name>
<gene>
    <name evidence="1" type="ORF">MLD38_013209</name>
</gene>
<evidence type="ECO:0000313" key="2">
    <source>
        <dbReference type="Proteomes" id="UP001057402"/>
    </source>
</evidence>
<organism evidence="1 2">
    <name type="scientific">Melastoma candidum</name>
    <dbReference type="NCBI Taxonomy" id="119954"/>
    <lineage>
        <taxon>Eukaryota</taxon>
        <taxon>Viridiplantae</taxon>
        <taxon>Streptophyta</taxon>
        <taxon>Embryophyta</taxon>
        <taxon>Tracheophyta</taxon>
        <taxon>Spermatophyta</taxon>
        <taxon>Magnoliopsida</taxon>
        <taxon>eudicotyledons</taxon>
        <taxon>Gunneridae</taxon>
        <taxon>Pentapetalae</taxon>
        <taxon>rosids</taxon>
        <taxon>malvids</taxon>
        <taxon>Myrtales</taxon>
        <taxon>Melastomataceae</taxon>
        <taxon>Melastomatoideae</taxon>
        <taxon>Melastomateae</taxon>
        <taxon>Melastoma</taxon>
    </lineage>
</organism>
<dbReference type="EMBL" id="CM042883">
    <property type="protein sequence ID" value="KAI4375326.1"/>
    <property type="molecule type" value="Genomic_DNA"/>
</dbReference>
<proteinExistence type="predicted"/>
<sequence>MVSPGVVRQVIGIIGNVVSFGLFLSPCPTFYRIIKKKSVEEFKADPYLATVLNCIFWILYGLPFVTSDNLLVVTINGIGLVIELVYLCIYFAFAEQKGRKKMVLWLIVEIIFVAVLTTVLLLVCHERKTRKLAFGIICDVFNIIMYASPLTIMKKVITTKSVEYMPFYLSLTNFLNGCIWSSYALIKLDIFILVSNGLGALSGAVQLILYAIYFKSTPKSDAAADLPTKAAAVQLSYTDGATDRV</sequence>